<dbReference type="AlphaFoldDB" id="A0A1L5NFC1"/>
<proteinExistence type="predicted"/>
<organism evidence="1 2">
    <name type="scientific">Rhizobium gallicum</name>
    <dbReference type="NCBI Taxonomy" id="56730"/>
    <lineage>
        <taxon>Bacteria</taxon>
        <taxon>Pseudomonadati</taxon>
        <taxon>Pseudomonadota</taxon>
        <taxon>Alphaproteobacteria</taxon>
        <taxon>Hyphomicrobiales</taxon>
        <taxon>Rhizobiaceae</taxon>
        <taxon>Rhizobium/Agrobacterium group</taxon>
        <taxon>Rhizobium</taxon>
    </lineage>
</organism>
<dbReference type="InterPro" id="IPR025226">
    <property type="entry name" value="DUF4170"/>
</dbReference>
<reference evidence="1 2" key="1">
    <citation type="submission" date="2016-09" db="EMBL/GenBank/DDBJ databases">
        <title>The complete genome sequences of Rhizobium gallicum, symbiovars gallicum and phaseoli, symbionts associated to common bean (Phaseolus vulgaris).</title>
        <authorList>
            <person name="Bustos P."/>
            <person name="Santamaria R.I."/>
            <person name="Perez-Carrascal O.M."/>
            <person name="Juarez S."/>
            <person name="Lozano L."/>
            <person name="Martinez-Flores I."/>
            <person name="Martinez-Romero E."/>
            <person name="Cevallos M."/>
            <person name="Romero D."/>
            <person name="Davila G."/>
            <person name="Gonzalez V."/>
        </authorList>
    </citation>
    <scope>NUCLEOTIDE SEQUENCE [LARGE SCALE GENOMIC DNA]</scope>
    <source>
        <strain evidence="1 2">IE4872</strain>
    </source>
</reference>
<dbReference type="EMBL" id="CP017101">
    <property type="protein sequence ID" value="APO66590.1"/>
    <property type="molecule type" value="Genomic_DNA"/>
</dbReference>
<protein>
    <submittedName>
        <fullName evidence="1">Uncharacterized protein</fullName>
    </submittedName>
</protein>
<evidence type="ECO:0000313" key="1">
    <source>
        <dbReference type="EMBL" id="APO66590.1"/>
    </source>
</evidence>
<evidence type="ECO:0000313" key="2">
    <source>
        <dbReference type="Proteomes" id="UP000184749"/>
    </source>
</evidence>
<dbReference type="Gene3D" id="3.30.70.2400">
    <property type="entry name" value="Uncharacterised protein PF13773, DUF4170"/>
    <property type="match status" value="1"/>
</dbReference>
<sequence>MKARRRPEEKEKKMTESGGKKQLLHLVFGGELESLTDVQFRDLNDLDIVGIFPDYASALGAWKAKAQSTVDNAHMRYFIVHMHRLLDPQDKAGNN</sequence>
<dbReference type="STRING" id="56730.IE4872_CH00937"/>
<dbReference type="Proteomes" id="UP000184749">
    <property type="component" value="Chromosome"/>
</dbReference>
<name>A0A1L5NFC1_9HYPH</name>
<gene>
    <name evidence="1" type="ORF">IE4872_CH00937</name>
</gene>
<dbReference type="Pfam" id="PF13773">
    <property type="entry name" value="DUF4170"/>
    <property type="match status" value="1"/>
</dbReference>
<accession>A0A1L5NFC1</accession>